<feature type="compositionally biased region" description="Basic and acidic residues" evidence="7">
    <location>
        <begin position="268"/>
        <end position="277"/>
    </location>
</feature>
<protein>
    <submittedName>
        <fullName evidence="9">Protein transport protein SEC7</fullName>
    </submittedName>
</protein>
<dbReference type="PROSITE" id="PS50190">
    <property type="entry name" value="SEC7"/>
    <property type="match status" value="1"/>
</dbReference>
<dbReference type="SUPFAM" id="SSF48371">
    <property type="entry name" value="ARM repeat"/>
    <property type="match status" value="1"/>
</dbReference>
<evidence type="ECO:0000256" key="6">
    <source>
        <dbReference type="ARBA" id="ARBA00023136"/>
    </source>
</evidence>
<evidence type="ECO:0000256" key="1">
    <source>
        <dbReference type="ARBA" id="ARBA00004370"/>
    </source>
</evidence>
<dbReference type="InterPro" id="IPR023394">
    <property type="entry name" value="Sec7_C_sf"/>
</dbReference>
<dbReference type="PANTHER" id="PTHR10663:SF375">
    <property type="entry name" value="LD29171P"/>
    <property type="match status" value="1"/>
</dbReference>
<keyword evidence="5" id="KW-0653">Protein transport</keyword>
<dbReference type="OrthoDB" id="18431at2759"/>
<feature type="domain" description="SEC7" evidence="8">
    <location>
        <begin position="622"/>
        <end position="811"/>
    </location>
</feature>
<dbReference type="EMBL" id="NDIQ01000021">
    <property type="protein sequence ID" value="PRT54897.1"/>
    <property type="molecule type" value="Genomic_DNA"/>
</dbReference>
<feature type="compositionally biased region" description="Low complexity" evidence="7">
    <location>
        <begin position="578"/>
        <end position="587"/>
    </location>
</feature>
<dbReference type="Pfam" id="PF09324">
    <property type="entry name" value="Sec7-like_HDS"/>
    <property type="match status" value="1"/>
</dbReference>
<dbReference type="GO" id="GO:0015031">
    <property type="term" value="P:protein transport"/>
    <property type="evidence" value="ECO:0007669"/>
    <property type="project" value="UniProtKB-KW"/>
</dbReference>
<dbReference type="InterPro" id="IPR032629">
    <property type="entry name" value="DCB_dom"/>
</dbReference>
<dbReference type="RefSeq" id="XP_024664842.1">
    <property type="nucleotide sequence ID" value="XM_024809074.1"/>
</dbReference>
<dbReference type="InterPro" id="IPR035999">
    <property type="entry name" value="Sec7_dom_sf"/>
</dbReference>
<dbReference type="STRING" id="45607.A0A2T0FIW8"/>
<dbReference type="InterPro" id="IPR016024">
    <property type="entry name" value="ARM-type_fold"/>
</dbReference>
<dbReference type="Gene3D" id="1.10.220.20">
    <property type="match status" value="1"/>
</dbReference>
<evidence type="ECO:0000313" key="10">
    <source>
        <dbReference type="Proteomes" id="UP000238350"/>
    </source>
</evidence>
<evidence type="ECO:0000259" key="8">
    <source>
        <dbReference type="PROSITE" id="PS50190"/>
    </source>
</evidence>
<evidence type="ECO:0000256" key="3">
    <source>
        <dbReference type="ARBA" id="ARBA00022448"/>
    </source>
</evidence>
<dbReference type="FunFam" id="1.10.1000.11:FF:000002">
    <property type="entry name" value="Cytohesin 1"/>
    <property type="match status" value="1"/>
</dbReference>
<dbReference type="GO" id="GO:0032012">
    <property type="term" value="P:regulation of ARF protein signal transduction"/>
    <property type="evidence" value="ECO:0007669"/>
    <property type="project" value="InterPro"/>
</dbReference>
<dbReference type="InterPro" id="IPR000904">
    <property type="entry name" value="Sec7_dom"/>
</dbReference>
<dbReference type="SMART" id="SM00222">
    <property type="entry name" value="Sec7"/>
    <property type="match status" value="1"/>
</dbReference>
<accession>A0A2T0FIW8</accession>
<gene>
    <name evidence="9" type="ORF">B9G98_02517</name>
</gene>
<dbReference type="Pfam" id="PF12783">
    <property type="entry name" value="Sec7-like_HUS"/>
    <property type="match status" value="1"/>
</dbReference>
<dbReference type="Pfam" id="PF16213">
    <property type="entry name" value="DCB"/>
    <property type="match status" value="1"/>
</dbReference>
<dbReference type="CDD" id="cd00171">
    <property type="entry name" value="Sec7"/>
    <property type="match status" value="1"/>
</dbReference>
<organism evidence="9 10">
    <name type="scientific">Wickerhamiella sorbophila</name>
    <dbReference type="NCBI Taxonomy" id="45607"/>
    <lineage>
        <taxon>Eukaryota</taxon>
        <taxon>Fungi</taxon>
        <taxon>Dikarya</taxon>
        <taxon>Ascomycota</taxon>
        <taxon>Saccharomycotina</taxon>
        <taxon>Dipodascomycetes</taxon>
        <taxon>Dipodascales</taxon>
        <taxon>Trichomonascaceae</taxon>
        <taxon>Wickerhamiella</taxon>
    </lineage>
</organism>
<comment type="caution">
    <text evidence="9">The sequence shown here is derived from an EMBL/GenBank/DDBJ whole genome shotgun (WGS) entry which is preliminary data.</text>
</comment>
<keyword evidence="4" id="KW-0963">Cytoplasm</keyword>
<dbReference type="SUPFAM" id="SSF48425">
    <property type="entry name" value="Sec7 domain"/>
    <property type="match status" value="1"/>
</dbReference>
<dbReference type="Gene3D" id="1.10.1000.11">
    <property type="entry name" value="Arf Nucleotide-binding Site Opener,domain 2"/>
    <property type="match status" value="1"/>
</dbReference>
<feature type="compositionally biased region" description="Polar residues" evidence="7">
    <location>
        <begin position="588"/>
        <end position="606"/>
    </location>
</feature>
<dbReference type="Pfam" id="PF20252">
    <property type="entry name" value="BIG2_C"/>
    <property type="match status" value="1"/>
</dbReference>
<dbReference type="PANTHER" id="PTHR10663">
    <property type="entry name" value="GUANYL-NUCLEOTIDE EXCHANGE FACTOR"/>
    <property type="match status" value="1"/>
</dbReference>
<reference evidence="9 10" key="1">
    <citation type="submission" date="2017-04" db="EMBL/GenBank/DDBJ databases">
        <title>Genome sequencing of [Candida] sorbophila.</title>
        <authorList>
            <person name="Ahn J.O."/>
        </authorList>
    </citation>
    <scope>NUCLEOTIDE SEQUENCE [LARGE SCALE GENOMIC DNA]</scope>
    <source>
        <strain evidence="9 10">DS02</strain>
    </source>
</reference>
<comment type="subcellular location">
    <subcellularLocation>
        <location evidence="2">Cytoplasm</location>
    </subcellularLocation>
    <subcellularLocation>
        <location evidence="1">Membrane</location>
    </subcellularLocation>
</comment>
<dbReference type="InterPro" id="IPR015403">
    <property type="entry name" value="Mon2/Sec7/BIG1-like_HDS"/>
</dbReference>
<dbReference type="Proteomes" id="UP000238350">
    <property type="component" value="Unassembled WGS sequence"/>
</dbReference>
<keyword evidence="10" id="KW-1185">Reference proteome</keyword>
<dbReference type="GO" id="GO:0005085">
    <property type="term" value="F:guanyl-nucleotide exchange factor activity"/>
    <property type="evidence" value="ECO:0007669"/>
    <property type="project" value="InterPro"/>
</dbReference>
<evidence type="ECO:0000256" key="7">
    <source>
        <dbReference type="SAM" id="MobiDB-lite"/>
    </source>
</evidence>
<evidence type="ECO:0000256" key="2">
    <source>
        <dbReference type="ARBA" id="ARBA00004496"/>
    </source>
</evidence>
<dbReference type="GO" id="GO:0016020">
    <property type="term" value="C:membrane"/>
    <property type="evidence" value="ECO:0007669"/>
    <property type="project" value="UniProtKB-SubCell"/>
</dbReference>
<evidence type="ECO:0000313" key="9">
    <source>
        <dbReference type="EMBL" id="PRT54897.1"/>
    </source>
</evidence>
<keyword evidence="3" id="KW-0813">Transport</keyword>
<feature type="compositionally biased region" description="Polar residues" evidence="7">
    <location>
        <begin position="278"/>
        <end position="288"/>
    </location>
</feature>
<feature type="compositionally biased region" description="Acidic residues" evidence="7">
    <location>
        <begin position="28"/>
        <end position="41"/>
    </location>
</feature>
<keyword evidence="6" id="KW-0472">Membrane</keyword>
<proteinExistence type="predicted"/>
<feature type="region of interest" description="Disordered" evidence="7">
    <location>
        <begin position="571"/>
        <end position="623"/>
    </location>
</feature>
<evidence type="ECO:0000256" key="4">
    <source>
        <dbReference type="ARBA" id="ARBA00022490"/>
    </source>
</evidence>
<feature type="region of interest" description="Disordered" evidence="7">
    <location>
        <begin position="268"/>
        <end position="304"/>
    </location>
</feature>
<dbReference type="InterPro" id="IPR032691">
    <property type="entry name" value="Mon2/Sec7/BIG1-like_HUS"/>
</dbReference>
<dbReference type="GO" id="GO:0005794">
    <property type="term" value="C:Golgi apparatus"/>
    <property type="evidence" value="ECO:0007669"/>
    <property type="project" value="UniProtKB-ARBA"/>
</dbReference>
<dbReference type="Pfam" id="PF01369">
    <property type="entry name" value="Sec7"/>
    <property type="match status" value="1"/>
</dbReference>
<dbReference type="InterPro" id="IPR046455">
    <property type="entry name" value="Sec7/BIG1-like_C"/>
</dbReference>
<evidence type="ECO:0000256" key="5">
    <source>
        <dbReference type="ARBA" id="ARBA00022927"/>
    </source>
</evidence>
<sequence length="1655" mass="185762">MSRGEPGSPLESSGDTPPAENGAVQENEMLDEVDINSEEVEAQQVPEPANDRPSSTATPELTQPLPEPEAEERPQVANETTLSSLVFIEGTMKAIKKSKDAKRIPVLDQSVSKVLNQIDENRGSLPNASTLLEPLRIVCAQGSSTELRAESLDCIGKLFTFSVLREDVDPQGPPTVPILERAVDIVCDTFDGESTDSRIELQIIKALTAAAVNEDTLIHGPTLLKAIRQIYNIFVVSRSQPNQHTAQVSLTQMVQAVFERVKALAKANDVDPPKTEATDSQGASTTALTLEKMQGGASAEEEPTGVADADFITQDAFLVFRTLCKLSEKTDVDLNDLKGHGMRSKLLSLHLIHITLKEQISAFASKTLLVKFRSRNIRFANAIKDYLWSTLSHNAASISPAVFEISAEIFSLVLSNLRSEFKHEIEVFFREIYFTIMEMRTATLHQKMYFLGLVSRICSDPRSLVELYLNYDCDPRAINIFEKLIEMVGRIATLPVSITQTQLQAYRQDRNRSIAVYNLNLPPSLSIDHIVATHGRMDAATYPLEFAMKITALESLVSVLRSFMIWSQRESDDESTHSRTSSASSLSKNQSEDTLLDSSATSTVPARSNGHLRHLSGDDPTQFETLKTNKKALDRAISDFNYRPSRGIESLIAAGIIKAKEPELVAKVLLENDGFDKQQMGEYMGKDDQFNRAVMHHFVDQMDFKNLTFLDALRFLLQQFRLPGEGQVVDRYMLEFATKYTQANPTVFSNADTPYTLAYSVMLLNTELHSPQVRRARMSVQDFITNNRGINDGLDLPDDYLTEIYNEIHANEIKLVSEQQQAVIRGGTDSRDSREAYLVASEVISSKTAKLFKSMTARERRSASMYYNASHAEHIRPMFEMSWMSVLAGLSACFREDKVNMVKLSMEGLSLALRIACHFDVDLARTSFVNSLVQFSGLSLSDISALKVKNIMAIQTLLQVALTEGNMLHESWKDVLVMVSQFERLQLIVLGGVSAQSIPDVSSLRRESSDRFSRAIMDMPTEVADTLRSRELVLSIDKIFTQSSKLSAEAITEFVKALAEVALDEIESSKDAAEPRLFSLQKIVDVCYYNMARIRREWSQIWAQMGLHFNKLCCHSNEKVVYFALDSLRQLSTRFLDLEELPHFKFQKDFLNPFVWTMENSKSEQAKGFVIDCLRQMVLAKADRLISGWSAIFAALKAAAEQNYVSVVRQAFKMLTMIGDEHISAVITQDGLGSYLVASAAMAKQSDAKVAISAVDRLRAADKLLAIVKDDEGPWKVLSRILAALHDVIMQGADLEVRGRALNHLFDLLMEHGSSFSKDEWDLVGSEQIFPLFTVLETPKSQMDEDTTLWLSTTLVQALRQIINLFGRYFDMLEHSLDSFFLSLLKTCICQENDTVSHIGASCLVALVQNNAERFSDRHWQQVCDKIEYLFRKTTASDLIDASHLEGPPSHAKARIFHKSITLAVQQILMIESAGDILKTPIVIEKIPIPDNLRIAHRLKESYEFARTFNHNHDLRTKLFQLGYMKQTPNLLMQESAAAQNYIAVASALFRNKAKLEDDTEGRSELRGELMHVCRQILADYNDLVATDYRHVKTMTPIVICVLKEVCLFDNDDFRANVDKLYSLVIDLLDKEMGRDLRESVQAILRKVADVHFGN</sequence>
<name>A0A2T0FIW8_9ASCO</name>
<feature type="region of interest" description="Disordered" evidence="7">
    <location>
        <begin position="1"/>
        <end position="78"/>
    </location>
</feature>
<dbReference type="GeneID" id="36516265"/>